<proteinExistence type="inferred from homology"/>
<dbReference type="SUPFAM" id="SSF49599">
    <property type="entry name" value="TRAF domain-like"/>
    <property type="match status" value="1"/>
</dbReference>
<dbReference type="InterPro" id="IPR000210">
    <property type="entry name" value="BTB/POZ_dom"/>
</dbReference>
<comment type="pathway">
    <text evidence="1">Protein modification; protein ubiquitination.</text>
</comment>
<evidence type="ECO:0008006" key="6">
    <source>
        <dbReference type="Google" id="ProtNLM"/>
    </source>
</evidence>
<organism evidence="5">
    <name type="scientific">Panicum hallii</name>
    <dbReference type="NCBI Taxonomy" id="206008"/>
    <lineage>
        <taxon>Eukaryota</taxon>
        <taxon>Viridiplantae</taxon>
        <taxon>Streptophyta</taxon>
        <taxon>Embryophyta</taxon>
        <taxon>Tracheophyta</taxon>
        <taxon>Spermatophyta</taxon>
        <taxon>Magnoliopsida</taxon>
        <taxon>Liliopsida</taxon>
        <taxon>Poales</taxon>
        <taxon>Poaceae</taxon>
        <taxon>PACMAD clade</taxon>
        <taxon>Panicoideae</taxon>
        <taxon>Panicodae</taxon>
        <taxon>Paniceae</taxon>
        <taxon>Panicinae</taxon>
        <taxon>Panicum</taxon>
        <taxon>Panicum sect. Panicum</taxon>
    </lineage>
</organism>
<dbReference type="Gramene" id="PAN40192">
    <property type="protein sequence ID" value="PAN40192"/>
    <property type="gene ID" value="PAHAL_7G298300"/>
</dbReference>
<dbReference type="PROSITE" id="PS50097">
    <property type="entry name" value="BTB"/>
    <property type="match status" value="1"/>
</dbReference>
<dbReference type="EMBL" id="CM008052">
    <property type="protein sequence ID" value="PAN40192.1"/>
    <property type="molecule type" value="Genomic_DNA"/>
</dbReference>
<dbReference type="Gene3D" id="2.60.210.10">
    <property type="entry name" value="Apoptosis, Tumor Necrosis Factor Receptor Associated Protein 2, Chain A"/>
    <property type="match status" value="1"/>
</dbReference>
<dbReference type="Pfam" id="PF00651">
    <property type="entry name" value="BTB"/>
    <property type="match status" value="1"/>
</dbReference>
<dbReference type="InterPro" id="IPR008974">
    <property type="entry name" value="TRAF-like"/>
</dbReference>
<dbReference type="Pfam" id="PF22486">
    <property type="entry name" value="MATH_2"/>
    <property type="match status" value="1"/>
</dbReference>
<evidence type="ECO:0000259" key="4">
    <source>
        <dbReference type="PROSITE" id="PS50144"/>
    </source>
</evidence>
<dbReference type="SMART" id="SM00225">
    <property type="entry name" value="BTB"/>
    <property type="match status" value="1"/>
</dbReference>
<dbReference type="SUPFAM" id="SSF54695">
    <property type="entry name" value="POZ domain"/>
    <property type="match status" value="1"/>
</dbReference>
<dbReference type="InterPro" id="IPR011333">
    <property type="entry name" value="SKP1/BTB/POZ_sf"/>
</dbReference>
<reference evidence="5" key="1">
    <citation type="submission" date="2018-04" db="EMBL/GenBank/DDBJ databases">
        <title>WGS assembly of Panicum hallii.</title>
        <authorList>
            <person name="Lovell J."/>
            <person name="Jenkins J."/>
            <person name="Lowry D."/>
            <person name="Mamidi S."/>
            <person name="Sreedasyam A."/>
            <person name="Weng X."/>
            <person name="Barry K."/>
            <person name="Bonette J."/>
            <person name="Campitelli B."/>
            <person name="Daum C."/>
            <person name="Gordon S."/>
            <person name="Gould B."/>
            <person name="Lipzen A."/>
            <person name="Macqueen A."/>
            <person name="Palacio-Mejia J."/>
            <person name="Plott C."/>
            <person name="Shakirov E."/>
            <person name="Shu S."/>
            <person name="Yoshinaga Y."/>
            <person name="Zane M."/>
            <person name="Rokhsar D."/>
            <person name="Grimwood J."/>
            <person name="Schmutz J."/>
            <person name="Juenger T."/>
        </authorList>
    </citation>
    <scope>NUCLEOTIDE SEQUENCE [LARGE SCALE GENOMIC DNA]</scope>
    <source>
        <strain evidence="5">FIL2</strain>
    </source>
</reference>
<evidence type="ECO:0000256" key="1">
    <source>
        <dbReference type="ARBA" id="ARBA00004906"/>
    </source>
</evidence>
<dbReference type="Gene3D" id="3.30.710.10">
    <property type="entry name" value="Potassium Channel Kv1.1, Chain A"/>
    <property type="match status" value="1"/>
</dbReference>
<dbReference type="CDD" id="cd00121">
    <property type="entry name" value="MATH"/>
    <property type="match status" value="1"/>
</dbReference>
<dbReference type="InterPro" id="IPR045005">
    <property type="entry name" value="BPM1-6"/>
</dbReference>
<dbReference type="Pfam" id="PF24570">
    <property type="entry name" value="BACK_BPM_SPOP"/>
    <property type="match status" value="1"/>
</dbReference>
<dbReference type="InterPro" id="IPR056423">
    <property type="entry name" value="BACK_BPM_SPOP"/>
</dbReference>
<accession>A0A2S3IAI8</accession>
<dbReference type="PANTHER" id="PTHR26379:SF388">
    <property type="entry name" value="OS04G0625700 PROTEIN"/>
    <property type="match status" value="1"/>
</dbReference>
<gene>
    <name evidence="5" type="ORF">PAHAL_7G298300</name>
</gene>
<feature type="domain" description="BTB" evidence="3">
    <location>
        <begin position="192"/>
        <end position="259"/>
    </location>
</feature>
<evidence type="ECO:0000256" key="2">
    <source>
        <dbReference type="ARBA" id="ARBA00010846"/>
    </source>
</evidence>
<sequence>MNLHQRVTACDARRQSKTSSRCVAESATVTHDFEVAGYSQLKALGVGQYVSSGTFSAGGHNWAIRVYPKQYGNVIAHYQPPLFYAGASLQLRDAGVGTEVTASFTLSLLQKDGRVSPMAKRTMTAAFGAPPRDSYGFHKLLASATMLQKWRCLHNDALTIRCVLTVVRTRDPVPPPELAGHLGSLLATGMGADVTFDVGGRAFPAHRVLLAARSPVFRAELFGHMMEKDARRIRIAGVRPEIFELLLHFIYTDSLPGDGEGCDTATLQHLLVAADLYGIDRLKHICEGKLHASVDEKTVASMLALAERHNCPRLRDACLNPNVHC</sequence>
<evidence type="ECO:0000259" key="3">
    <source>
        <dbReference type="PROSITE" id="PS50097"/>
    </source>
</evidence>
<dbReference type="CDD" id="cd18280">
    <property type="entry name" value="BTB_POZ_BPM_plant"/>
    <property type="match status" value="1"/>
</dbReference>
<protein>
    <recommendedName>
        <fullName evidence="6">BTB domain-containing protein</fullName>
    </recommendedName>
</protein>
<name>A0A2S3IAI8_9POAL</name>
<comment type="similarity">
    <text evidence="2">Belongs to the Tdpoz family.</text>
</comment>
<dbReference type="InterPro" id="IPR002083">
    <property type="entry name" value="MATH/TRAF_dom"/>
</dbReference>
<dbReference type="PANTHER" id="PTHR26379">
    <property type="entry name" value="BTB/POZ AND MATH DOMAIN-CONTAINING PROTEIN 1"/>
    <property type="match status" value="1"/>
</dbReference>
<feature type="domain" description="MATH" evidence="4">
    <location>
        <begin position="28"/>
        <end position="164"/>
    </location>
</feature>
<dbReference type="PROSITE" id="PS50144">
    <property type="entry name" value="MATH"/>
    <property type="match status" value="1"/>
</dbReference>
<dbReference type="AlphaFoldDB" id="A0A2S3IAI8"/>
<dbReference type="Proteomes" id="UP000243499">
    <property type="component" value="Chromosome 7"/>
</dbReference>
<dbReference type="GO" id="GO:0016567">
    <property type="term" value="P:protein ubiquitination"/>
    <property type="evidence" value="ECO:0007669"/>
    <property type="project" value="InterPro"/>
</dbReference>
<evidence type="ECO:0000313" key="5">
    <source>
        <dbReference type="EMBL" id="PAN40192.1"/>
    </source>
</evidence>